<dbReference type="EMBL" id="BGZK01000274">
    <property type="protein sequence ID" value="GBP33490.1"/>
    <property type="molecule type" value="Genomic_DNA"/>
</dbReference>
<evidence type="ECO:0000313" key="3">
    <source>
        <dbReference type="Proteomes" id="UP000299102"/>
    </source>
</evidence>
<dbReference type="OrthoDB" id="408743at2759"/>
<keyword evidence="3" id="KW-1185">Reference proteome</keyword>
<dbReference type="AlphaFoldDB" id="A0A4C1V4Q3"/>
<reference evidence="2 3" key="1">
    <citation type="journal article" date="2019" name="Commun. Biol.">
        <title>The bagworm genome reveals a unique fibroin gene that provides high tensile strength.</title>
        <authorList>
            <person name="Kono N."/>
            <person name="Nakamura H."/>
            <person name="Ohtoshi R."/>
            <person name="Tomita M."/>
            <person name="Numata K."/>
            <person name="Arakawa K."/>
        </authorList>
    </citation>
    <scope>NUCLEOTIDE SEQUENCE [LARGE SCALE GENOMIC DNA]</scope>
</reference>
<organism evidence="2 3">
    <name type="scientific">Eumeta variegata</name>
    <name type="common">Bagworm moth</name>
    <name type="synonym">Eumeta japonica</name>
    <dbReference type="NCBI Taxonomy" id="151549"/>
    <lineage>
        <taxon>Eukaryota</taxon>
        <taxon>Metazoa</taxon>
        <taxon>Ecdysozoa</taxon>
        <taxon>Arthropoda</taxon>
        <taxon>Hexapoda</taxon>
        <taxon>Insecta</taxon>
        <taxon>Pterygota</taxon>
        <taxon>Neoptera</taxon>
        <taxon>Endopterygota</taxon>
        <taxon>Lepidoptera</taxon>
        <taxon>Glossata</taxon>
        <taxon>Ditrysia</taxon>
        <taxon>Tineoidea</taxon>
        <taxon>Psychidae</taxon>
        <taxon>Oiketicinae</taxon>
        <taxon>Eumeta</taxon>
    </lineage>
</organism>
<feature type="compositionally biased region" description="Basic residues" evidence="1">
    <location>
        <begin position="164"/>
        <end position="183"/>
    </location>
</feature>
<name>A0A4C1V4Q3_EUMVA</name>
<protein>
    <submittedName>
        <fullName evidence="2">Uncharacterized protein</fullName>
    </submittedName>
</protein>
<sequence length="252" mass="27951">MLIKITVLRFLRPVFVAHLGPARGIGLISSGKKEIGLEEPTCDSLGFATGELRLSVGVFSTDWRVKGAADLVDRSLGGISLLNYKGWSVTDDSAKLASGLMMEPEGKHRNSIMKHRILAVFGLVEIVLRYTLTMNDFQGLMMQLEGLSRQSDHYYRAGGAGRGRAPRRRRRSKRPHKLRRIKTRPATAALCQKRVRSPAKSDRSGGRRPRGPPDNQTPARRRPAGGVSAAPPVLRDLLPGPERPIMFYFLFN</sequence>
<evidence type="ECO:0000313" key="2">
    <source>
        <dbReference type="EMBL" id="GBP33490.1"/>
    </source>
</evidence>
<comment type="caution">
    <text evidence="2">The sequence shown here is derived from an EMBL/GenBank/DDBJ whole genome shotgun (WGS) entry which is preliminary data.</text>
</comment>
<gene>
    <name evidence="2" type="ORF">EVAR_23893_1</name>
</gene>
<accession>A0A4C1V4Q3</accession>
<feature type="region of interest" description="Disordered" evidence="1">
    <location>
        <begin position="155"/>
        <end position="235"/>
    </location>
</feature>
<dbReference type="Proteomes" id="UP000299102">
    <property type="component" value="Unassembled WGS sequence"/>
</dbReference>
<proteinExistence type="predicted"/>
<evidence type="ECO:0000256" key="1">
    <source>
        <dbReference type="SAM" id="MobiDB-lite"/>
    </source>
</evidence>